<sequence length="206" mass="23654">MYTGGSDDSDDEGTSRNESGSQPQAETAPTEEDDALAAAKLRQMVQISSSPLLAQAELSTSQYDFFKMLDEKINNGPDYHPNCDFDFTMEESKLSRLLQEWQNAKQRALWARSAPNTPAKKLQRFHSLQSNGDLRHKQLQHQLSQAHYCQPQYNPYQYHHQYYQQQQPQPQLAQAQPPQSYHAQYQLSNSVVMYDKARGGYYTELA</sequence>
<reference evidence="2 3" key="1">
    <citation type="submission" date="2024-07" db="EMBL/GenBank/DDBJ databases">
        <title>Chromosome-level genome assembly of the water stick insect Ranatra chinensis (Heteroptera: Nepidae).</title>
        <authorList>
            <person name="Liu X."/>
        </authorList>
    </citation>
    <scope>NUCLEOTIDE SEQUENCE [LARGE SCALE GENOMIC DNA]</scope>
    <source>
        <strain evidence="2">Cailab_2021Rc</strain>
        <tissue evidence="2">Muscle</tissue>
    </source>
</reference>
<dbReference type="InterPro" id="IPR027967">
    <property type="entry name" value="DUF4612"/>
</dbReference>
<protein>
    <submittedName>
        <fullName evidence="2">Uncharacterized protein</fullName>
    </submittedName>
</protein>
<proteinExistence type="predicted"/>
<feature type="region of interest" description="Disordered" evidence="1">
    <location>
        <begin position="1"/>
        <end position="34"/>
    </location>
</feature>
<evidence type="ECO:0000313" key="3">
    <source>
        <dbReference type="Proteomes" id="UP001558652"/>
    </source>
</evidence>
<dbReference type="EMBL" id="JBFDAA010000003">
    <property type="protein sequence ID" value="KAL1138798.1"/>
    <property type="molecule type" value="Genomic_DNA"/>
</dbReference>
<dbReference type="Pfam" id="PF15389">
    <property type="entry name" value="DUF4612"/>
    <property type="match status" value="1"/>
</dbReference>
<feature type="compositionally biased region" description="Polar residues" evidence="1">
    <location>
        <begin position="16"/>
        <end position="27"/>
    </location>
</feature>
<comment type="caution">
    <text evidence="2">The sequence shown here is derived from an EMBL/GenBank/DDBJ whole genome shotgun (WGS) entry which is preliminary data.</text>
</comment>
<organism evidence="2 3">
    <name type="scientific">Ranatra chinensis</name>
    <dbReference type="NCBI Taxonomy" id="642074"/>
    <lineage>
        <taxon>Eukaryota</taxon>
        <taxon>Metazoa</taxon>
        <taxon>Ecdysozoa</taxon>
        <taxon>Arthropoda</taxon>
        <taxon>Hexapoda</taxon>
        <taxon>Insecta</taxon>
        <taxon>Pterygota</taxon>
        <taxon>Neoptera</taxon>
        <taxon>Paraneoptera</taxon>
        <taxon>Hemiptera</taxon>
        <taxon>Heteroptera</taxon>
        <taxon>Panheteroptera</taxon>
        <taxon>Nepomorpha</taxon>
        <taxon>Nepidae</taxon>
        <taxon>Ranatrinae</taxon>
        <taxon>Ranatra</taxon>
    </lineage>
</organism>
<accession>A0ABD0YS41</accession>
<evidence type="ECO:0000313" key="2">
    <source>
        <dbReference type="EMBL" id="KAL1138798.1"/>
    </source>
</evidence>
<dbReference type="AlphaFoldDB" id="A0ABD0YS41"/>
<name>A0ABD0YS41_9HEMI</name>
<dbReference type="Proteomes" id="UP001558652">
    <property type="component" value="Unassembled WGS sequence"/>
</dbReference>
<evidence type="ECO:0000256" key="1">
    <source>
        <dbReference type="SAM" id="MobiDB-lite"/>
    </source>
</evidence>
<keyword evidence="3" id="KW-1185">Reference proteome</keyword>
<gene>
    <name evidence="2" type="ORF">AAG570_008860</name>
</gene>